<dbReference type="Proteomes" id="UP000199301">
    <property type="component" value="Unassembled WGS sequence"/>
</dbReference>
<proteinExistence type="predicted"/>
<evidence type="ECO:0000256" key="1">
    <source>
        <dbReference type="SAM" id="MobiDB-lite"/>
    </source>
</evidence>
<feature type="compositionally biased region" description="Basic and acidic residues" evidence="1">
    <location>
        <begin position="65"/>
        <end position="86"/>
    </location>
</feature>
<gene>
    <name evidence="2" type="ORF">SAMN04489718_1610</name>
</gene>
<feature type="region of interest" description="Disordered" evidence="1">
    <location>
        <begin position="43"/>
        <end position="88"/>
    </location>
</feature>
<evidence type="ECO:0000313" key="2">
    <source>
        <dbReference type="EMBL" id="SDQ39834.1"/>
    </source>
</evidence>
<dbReference type="OrthoDB" id="5194050at2"/>
<protein>
    <submittedName>
        <fullName evidence="2">Uncharacterized protein</fullName>
    </submittedName>
</protein>
<reference evidence="3" key="1">
    <citation type="submission" date="2016-10" db="EMBL/GenBank/DDBJ databases">
        <authorList>
            <person name="Varghese N."/>
            <person name="Submissions S."/>
        </authorList>
    </citation>
    <scope>NUCLEOTIDE SEQUENCE [LARGE SCALE GENOMIC DNA]</scope>
    <source>
        <strain evidence="3">DSM 45459</strain>
    </source>
</reference>
<sequence>MTEQAADECATLPREAREETFADEDSGLREAFLEQRYEYAIPEAVPVERATSGGEQEPSSTEPNRTPDEQDAVDRERDADVARPDTRSALGAILAEIGRWRADVLK</sequence>
<keyword evidence="3" id="KW-1185">Reference proteome</keyword>
<organism evidence="2 3">
    <name type="scientific">Actinopolyspora saharensis</name>
    <dbReference type="NCBI Taxonomy" id="995062"/>
    <lineage>
        <taxon>Bacteria</taxon>
        <taxon>Bacillati</taxon>
        <taxon>Actinomycetota</taxon>
        <taxon>Actinomycetes</taxon>
        <taxon>Actinopolysporales</taxon>
        <taxon>Actinopolysporaceae</taxon>
        <taxon>Actinopolyspora</taxon>
    </lineage>
</organism>
<feature type="compositionally biased region" description="Polar residues" evidence="1">
    <location>
        <begin position="53"/>
        <end position="64"/>
    </location>
</feature>
<name>A0A1H1AJK9_9ACTN</name>
<accession>A0A1H1AJK9</accession>
<evidence type="ECO:0000313" key="3">
    <source>
        <dbReference type="Proteomes" id="UP000199301"/>
    </source>
</evidence>
<dbReference type="AlphaFoldDB" id="A0A1H1AJK9"/>
<feature type="compositionally biased region" description="Basic and acidic residues" evidence="1">
    <location>
        <begin position="14"/>
        <end position="25"/>
    </location>
</feature>
<dbReference type="RefSeq" id="WP_092522118.1">
    <property type="nucleotide sequence ID" value="NZ_FNKO01000001.1"/>
</dbReference>
<feature type="region of interest" description="Disordered" evidence="1">
    <location>
        <begin position="1"/>
        <end position="25"/>
    </location>
</feature>
<dbReference type="EMBL" id="FNKO01000001">
    <property type="protein sequence ID" value="SDQ39834.1"/>
    <property type="molecule type" value="Genomic_DNA"/>
</dbReference>